<dbReference type="KEGG" id="aagg:ETAA8_17200"/>
<dbReference type="EMBL" id="CP036274">
    <property type="protein sequence ID" value="QDU26639.1"/>
    <property type="molecule type" value="Genomic_DNA"/>
</dbReference>
<dbReference type="GO" id="GO:0005506">
    <property type="term" value="F:iron ion binding"/>
    <property type="evidence" value="ECO:0007669"/>
    <property type="project" value="InterPro"/>
</dbReference>
<keyword evidence="2" id="KW-1185">Reference proteome</keyword>
<evidence type="ECO:0000313" key="2">
    <source>
        <dbReference type="Proteomes" id="UP000315017"/>
    </source>
</evidence>
<dbReference type="GO" id="GO:0020037">
    <property type="term" value="F:heme binding"/>
    <property type="evidence" value="ECO:0007669"/>
    <property type="project" value="InterPro"/>
</dbReference>
<name>A0A517Y8R6_9BACT</name>
<dbReference type="GO" id="GO:0009055">
    <property type="term" value="F:electron transfer activity"/>
    <property type="evidence" value="ECO:0007669"/>
    <property type="project" value="InterPro"/>
</dbReference>
<dbReference type="Proteomes" id="UP000315017">
    <property type="component" value="Chromosome"/>
</dbReference>
<dbReference type="SUPFAM" id="SSF47175">
    <property type="entry name" value="Cytochromes"/>
    <property type="match status" value="1"/>
</dbReference>
<accession>A0A517Y8R6</accession>
<organism evidence="1 2">
    <name type="scientific">Anatilimnocola aggregata</name>
    <dbReference type="NCBI Taxonomy" id="2528021"/>
    <lineage>
        <taxon>Bacteria</taxon>
        <taxon>Pseudomonadati</taxon>
        <taxon>Planctomycetota</taxon>
        <taxon>Planctomycetia</taxon>
        <taxon>Pirellulales</taxon>
        <taxon>Pirellulaceae</taxon>
        <taxon>Anatilimnocola</taxon>
    </lineage>
</organism>
<protein>
    <recommendedName>
        <fullName evidence="3">Cytochrome c domain-containing protein</fullName>
    </recommendedName>
</protein>
<sequence>MRRASVISLSFTSCLLIGFLAYQLNQREAYGGKDDEDEKVHELMEKTHEGKKSPWKKAIQASQANPIDWATINQALPRLADMSEALVTTKDKDVRDAADGYVAAVQELAMQANKRDTVRARAALTTLSDSCADCHYKGGPGGKLD</sequence>
<dbReference type="AlphaFoldDB" id="A0A517Y8R6"/>
<dbReference type="GO" id="GO:0022900">
    <property type="term" value="P:electron transport chain"/>
    <property type="evidence" value="ECO:0007669"/>
    <property type="project" value="InterPro"/>
</dbReference>
<evidence type="ECO:0008006" key="3">
    <source>
        <dbReference type="Google" id="ProtNLM"/>
    </source>
</evidence>
<gene>
    <name evidence="1" type="ORF">ETAA8_17200</name>
</gene>
<proteinExistence type="predicted"/>
<dbReference type="RefSeq" id="WP_145087391.1">
    <property type="nucleotide sequence ID" value="NZ_CP036274.1"/>
</dbReference>
<dbReference type="InterPro" id="IPR010980">
    <property type="entry name" value="Cyt_c/b562"/>
</dbReference>
<reference evidence="1 2" key="1">
    <citation type="submission" date="2019-02" db="EMBL/GenBank/DDBJ databases">
        <title>Deep-cultivation of Planctomycetes and their phenomic and genomic characterization uncovers novel biology.</title>
        <authorList>
            <person name="Wiegand S."/>
            <person name="Jogler M."/>
            <person name="Boedeker C."/>
            <person name="Pinto D."/>
            <person name="Vollmers J."/>
            <person name="Rivas-Marin E."/>
            <person name="Kohn T."/>
            <person name="Peeters S.H."/>
            <person name="Heuer A."/>
            <person name="Rast P."/>
            <person name="Oberbeckmann S."/>
            <person name="Bunk B."/>
            <person name="Jeske O."/>
            <person name="Meyerdierks A."/>
            <person name="Storesund J.E."/>
            <person name="Kallscheuer N."/>
            <person name="Luecker S."/>
            <person name="Lage O.M."/>
            <person name="Pohl T."/>
            <person name="Merkel B.J."/>
            <person name="Hornburger P."/>
            <person name="Mueller R.-W."/>
            <person name="Bruemmer F."/>
            <person name="Labrenz M."/>
            <person name="Spormann A.M."/>
            <person name="Op den Camp H."/>
            <person name="Overmann J."/>
            <person name="Amann R."/>
            <person name="Jetten M.S.M."/>
            <person name="Mascher T."/>
            <person name="Medema M.H."/>
            <person name="Devos D.P."/>
            <person name="Kaster A.-K."/>
            <person name="Ovreas L."/>
            <person name="Rohde M."/>
            <person name="Galperin M.Y."/>
            <person name="Jogler C."/>
        </authorList>
    </citation>
    <scope>NUCLEOTIDE SEQUENCE [LARGE SCALE GENOMIC DNA]</scope>
    <source>
        <strain evidence="1 2">ETA_A8</strain>
    </source>
</reference>
<evidence type="ECO:0000313" key="1">
    <source>
        <dbReference type="EMBL" id="QDU26639.1"/>
    </source>
</evidence>